<gene>
    <name evidence="1" type="ORF">HMPREF9555_02223</name>
</gene>
<protein>
    <submittedName>
        <fullName evidence="1">Uncharacterized protein</fullName>
    </submittedName>
</protein>
<proteinExistence type="predicted"/>
<sequence>MLFFRHAIESLQKNFFGTCLSTGLFTVVDKFIGANYKKMQVCEKLCTIFAQVFNNGVGIFQQNRLV</sequence>
<dbReference type="HOGENOM" id="CLU_2828784_0_0_9"/>
<accession>E7N5C7</accession>
<evidence type="ECO:0000313" key="2">
    <source>
        <dbReference type="Proteomes" id="UP000004633"/>
    </source>
</evidence>
<name>E7N5C7_9FIRM</name>
<comment type="caution">
    <text evidence="1">The sequence shown here is derived from an EMBL/GenBank/DDBJ whole genome shotgun (WGS) entry which is preliminary data.</text>
</comment>
<dbReference type="AlphaFoldDB" id="E7N5C7"/>
<reference evidence="1 2" key="1">
    <citation type="submission" date="2010-08" db="EMBL/GenBank/DDBJ databases">
        <authorList>
            <person name="Weinstock G."/>
            <person name="Sodergren E."/>
            <person name="Clifton S."/>
            <person name="Fulton L."/>
            <person name="Fulton B."/>
            <person name="Courtney L."/>
            <person name="Fronick C."/>
            <person name="Harrison M."/>
            <person name="Strong C."/>
            <person name="Farmer C."/>
            <person name="Delahaunty K."/>
            <person name="Markovic C."/>
            <person name="Hall O."/>
            <person name="Minx P."/>
            <person name="Tomlinson C."/>
            <person name="Mitreva M."/>
            <person name="Hou S."/>
            <person name="Chen J."/>
            <person name="Wollam A."/>
            <person name="Pepin K.H."/>
            <person name="Johnson M."/>
            <person name="Bhonagiri V."/>
            <person name="Zhang X."/>
            <person name="Suruliraj S."/>
            <person name="Warren W."/>
            <person name="Chinwalla A."/>
            <person name="Mardis E.R."/>
            <person name="Wilson R.K."/>
        </authorList>
    </citation>
    <scope>NUCLEOTIDE SEQUENCE [LARGE SCALE GENOMIC DNA]</scope>
    <source>
        <strain evidence="1 2">F0399</strain>
    </source>
</reference>
<evidence type="ECO:0000313" key="1">
    <source>
        <dbReference type="EMBL" id="EFW28619.1"/>
    </source>
</evidence>
<dbReference type="Proteomes" id="UP000004633">
    <property type="component" value="Unassembled WGS sequence"/>
</dbReference>
<dbReference type="EMBL" id="AECV01000064">
    <property type="protein sequence ID" value="EFW28619.1"/>
    <property type="molecule type" value="Genomic_DNA"/>
</dbReference>
<organism evidence="1 2">
    <name type="scientific">Selenomonas artemidis F0399</name>
    <dbReference type="NCBI Taxonomy" id="749551"/>
    <lineage>
        <taxon>Bacteria</taxon>
        <taxon>Bacillati</taxon>
        <taxon>Bacillota</taxon>
        <taxon>Negativicutes</taxon>
        <taxon>Selenomonadales</taxon>
        <taxon>Selenomonadaceae</taxon>
        <taxon>Selenomonas</taxon>
    </lineage>
</organism>
<keyword evidence="2" id="KW-1185">Reference proteome</keyword>